<organism evidence="1 2">
    <name type="scientific">Holothuria leucospilota</name>
    <name type="common">Black long sea cucumber</name>
    <name type="synonym">Mertensiothuria leucospilota</name>
    <dbReference type="NCBI Taxonomy" id="206669"/>
    <lineage>
        <taxon>Eukaryota</taxon>
        <taxon>Metazoa</taxon>
        <taxon>Echinodermata</taxon>
        <taxon>Eleutherozoa</taxon>
        <taxon>Echinozoa</taxon>
        <taxon>Holothuroidea</taxon>
        <taxon>Aspidochirotacea</taxon>
        <taxon>Aspidochirotida</taxon>
        <taxon>Holothuriidae</taxon>
        <taxon>Holothuria</taxon>
    </lineage>
</organism>
<name>A0A9Q1CTC4_HOLLE</name>
<dbReference type="InterPro" id="IPR036179">
    <property type="entry name" value="Ig-like_dom_sf"/>
</dbReference>
<dbReference type="Proteomes" id="UP001152320">
    <property type="component" value="Chromosome 1"/>
</dbReference>
<protein>
    <submittedName>
        <fullName evidence="1">Uncharacterized protein</fullName>
    </submittedName>
</protein>
<keyword evidence="2" id="KW-1185">Reference proteome</keyword>
<dbReference type="AlphaFoldDB" id="A0A9Q1CTC4"/>
<evidence type="ECO:0000313" key="1">
    <source>
        <dbReference type="EMBL" id="KAJ8050480.1"/>
    </source>
</evidence>
<evidence type="ECO:0000313" key="2">
    <source>
        <dbReference type="Proteomes" id="UP001152320"/>
    </source>
</evidence>
<accession>A0A9Q1CTC4</accession>
<reference evidence="1" key="1">
    <citation type="submission" date="2021-10" db="EMBL/GenBank/DDBJ databases">
        <title>Tropical sea cucumber genome reveals ecological adaptation and Cuvierian tubules defense mechanism.</title>
        <authorList>
            <person name="Chen T."/>
        </authorList>
    </citation>
    <scope>NUCLEOTIDE SEQUENCE</scope>
    <source>
        <strain evidence="1">Nanhai2018</strain>
        <tissue evidence="1">Muscle</tissue>
    </source>
</reference>
<comment type="caution">
    <text evidence="1">The sequence shown here is derived from an EMBL/GenBank/DDBJ whole genome shotgun (WGS) entry which is preliminary data.</text>
</comment>
<sequence length="246" mass="27504">MARTVHGDETIANELSFVPKDLATTSHVTSKDIFHYSYLLVLLVCKAFSTPTLLESTESLVLVQNGEVNLSKKKAVSTYVERNTQMVLNCSEKDMGFAVWKRVALPSGKKYELLLYSVLIERKFTEILLENASLGNKGSLIVPHADLNHEGLYYCLHGDGISDDVSVYNVTVFGHRRKSGLQKEVSKEEEEMPMVFPKAPTKDDAKNTKERDIEGEILRNTTLSFSTSLYNNMRLAAAVKVSICAY</sequence>
<dbReference type="EMBL" id="JAIZAY010000001">
    <property type="protein sequence ID" value="KAJ8050480.1"/>
    <property type="molecule type" value="Genomic_DNA"/>
</dbReference>
<gene>
    <name evidence="1" type="ORF">HOLleu_03702</name>
</gene>
<proteinExistence type="predicted"/>
<dbReference type="OrthoDB" id="8718740at2759"/>
<dbReference type="SUPFAM" id="SSF48726">
    <property type="entry name" value="Immunoglobulin"/>
    <property type="match status" value="1"/>
</dbReference>